<name>W4L5I4_ENTF1</name>
<dbReference type="Proteomes" id="UP000019141">
    <property type="component" value="Unassembled WGS sequence"/>
</dbReference>
<evidence type="ECO:0000256" key="4">
    <source>
        <dbReference type="ARBA" id="ARBA00022723"/>
    </source>
</evidence>
<reference evidence="7 8" key="1">
    <citation type="journal article" date="2014" name="Nature">
        <title>An environmental bacterial taxon with a large and distinct metabolic repertoire.</title>
        <authorList>
            <person name="Wilson M.C."/>
            <person name="Mori T."/>
            <person name="Ruckert C."/>
            <person name="Uria A.R."/>
            <person name="Helf M.J."/>
            <person name="Takada K."/>
            <person name="Gernert C."/>
            <person name="Steffens U.A."/>
            <person name="Heycke N."/>
            <person name="Schmitt S."/>
            <person name="Rinke C."/>
            <person name="Helfrich E.J."/>
            <person name="Brachmann A.O."/>
            <person name="Gurgui C."/>
            <person name="Wakimoto T."/>
            <person name="Kracht M."/>
            <person name="Crusemann M."/>
            <person name="Hentschel U."/>
            <person name="Abe I."/>
            <person name="Matsunaga S."/>
            <person name="Kalinowski J."/>
            <person name="Takeyama H."/>
            <person name="Piel J."/>
        </authorList>
    </citation>
    <scope>NUCLEOTIDE SEQUENCE [LARGE SCALE GENOMIC DNA]</scope>
    <source>
        <strain evidence="8">TSY1</strain>
    </source>
</reference>
<dbReference type="PANTHER" id="PTHR47366:SF1">
    <property type="entry name" value="TWO-ON-TWO HEMOGLOBIN-3"/>
    <property type="match status" value="1"/>
</dbReference>
<dbReference type="Pfam" id="PF01152">
    <property type="entry name" value="Bac_globin"/>
    <property type="match status" value="1"/>
</dbReference>
<proteinExistence type="inferred from homology"/>
<comment type="caution">
    <text evidence="7">The sequence shown here is derived from an EMBL/GenBank/DDBJ whole genome shotgun (WGS) entry which is preliminary data.</text>
</comment>
<dbReference type="GO" id="GO:0019825">
    <property type="term" value="F:oxygen binding"/>
    <property type="evidence" value="ECO:0007669"/>
    <property type="project" value="InterPro"/>
</dbReference>
<dbReference type="PROSITE" id="PS01213">
    <property type="entry name" value="GLOBIN_FAM_2"/>
    <property type="match status" value="1"/>
</dbReference>
<dbReference type="PATRIC" id="fig|1429438.4.peg.7467"/>
<dbReference type="GO" id="GO:0046872">
    <property type="term" value="F:metal ion binding"/>
    <property type="evidence" value="ECO:0007669"/>
    <property type="project" value="UniProtKB-KW"/>
</dbReference>
<keyword evidence="8" id="KW-1185">Reference proteome</keyword>
<dbReference type="InterPro" id="IPR012292">
    <property type="entry name" value="Globin/Proto"/>
</dbReference>
<accession>W4L5I4</accession>
<dbReference type="PANTHER" id="PTHR47366">
    <property type="entry name" value="TWO-ON-TWO HEMOGLOBIN-3"/>
    <property type="match status" value="1"/>
</dbReference>
<comment type="cofactor">
    <cofactor evidence="1">
        <name>heme</name>
        <dbReference type="ChEBI" id="CHEBI:30413"/>
    </cofactor>
</comment>
<evidence type="ECO:0000256" key="3">
    <source>
        <dbReference type="ARBA" id="ARBA00022617"/>
    </source>
</evidence>
<organism evidence="7 8">
    <name type="scientific">Entotheonella factor</name>
    <dbReference type="NCBI Taxonomy" id="1429438"/>
    <lineage>
        <taxon>Bacteria</taxon>
        <taxon>Pseudomonadati</taxon>
        <taxon>Nitrospinota/Tectimicrobiota group</taxon>
        <taxon>Candidatus Tectimicrobiota</taxon>
        <taxon>Candidatus Entotheonellia</taxon>
        <taxon>Candidatus Entotheonellales</taxon>
        <taxon>Candidatus Entotheonellaceae</taxon>
        <taxon>Candidatus Entotheonella</taxon>
    </lineage>
</organism>
<dbReference type="InterPro" id="IPR019795">
    <property type="entry name" value="Globin_bac-like_CS"/>
</dbReference>
<protein>
    <submittedName>
        <fullName evidence="7">Hemin transporter</fullName>
    </submittedName>
</protein>
<dbReference type="InterPro" id="IPR009050">
    <property type="entry name" value="Globin-like_sf"/>
</dbReference>
<dbReference type="SUPFAM" id="SSF46458">
    <property type="entry name" value="Globin-like"/>
    <property type="match status" value="1"/>
</dbReference>
<evidence type="ECO:0000256" key="1">
    <source>
        <dbReference type="ARBA" id="ARBA00001971"/>
    </source>
</evidence>
<dbReference type="InterPro" id="IPR001486">
    <property type="entry name" value="Hemoglobin_trunc"/>
</dbReference>
<evidence type="ECO:0000256" key="2">
    <source>
        <dbReference type="ARBA" id="ARBA00022448"/>
    </source>
</evidence>
<evidence type="ECO:0000313" key="7">
    <source>
        <dbReference type="EMBL" id="ETW93292.1"/>
    </source>
</evidence>
<evidence type="ECO:0000256" key="6">
    <source>
        <dbReference type="ARBA" id="ARBA00034496"/>
    </source>
</evidence>
<dbReference type="AlphaFoldDB" id="W4L5I4"/>
<sequence length="144" mass="16299">MNDNQSPQPLPQLAPLPAATVSPEQIYHLVGEAGLTRLIAAFYRQVPQDDILAPMYPEADLAGAERRLRDFLIFRLGGPSHYIEQRGHPRLRMRHAQFPIDQPARDRWVSLMERAIDQAAFPAPVSEALRAFFQDVATFLINRA</sequence>
<dbReference type="GO" id="GO:0020037">
    <property type="term" value="F:heme binding"/>
    <property type="evidence" value="ECO:0007669"/>
    <property type="project" value="InterPro"/>
</dbReference>
<dbReference type="InterPro" id="IPR044203">
    <property type="entry name" value="GlbO/GLB3-like"/>
</dbReference>
<keyword evidence="3" id="KW-0349">Heme</keyword>
<evidence type="ECO:0000313" key="8">
    <source>
        <dbReference type="Proteomes" id="UP000019141"/>
    </source>
</evidence>
<keyword evidence="4" id="KW-0479">Metal-binding</keyword>
<evidence type="ECO:0000256" key="5">
    <source>
        <dbReference type="ARBA" id="ARBA00023004"/>
    </source>
</evidence>
<gene>
    <name evidence="7" type="ORF">ETSY1_39840</name>
</gene>
<dbReference type="EMBL" id="AZHW01001264">
    <property type="protein sequence ID" value="ETW93292.1"/>
    <property type="molecule type" value="Genomic_DNA"/>
</dbReference>
<dbReference type="HOGENOM" id="CLU_103526_3_1_7"/>
<comment type="similarity">
    <text evidence="6">Belongs to the truncated hemoglobin family. Group II subfamily.</text>
</comment>
<dbReference type="Gene3D" id="1.10.490.10">
    <property type="entry name" value="Globins"/>
    <property type="match status" value="1"/>
</dbReference>
<keyword evidence="2" id="KW-0813">Transport</keyword>
<keyword evidence="5" id="KW-0408">Iron</keyword>
<dbReference type="GO" id="GO:0005344">
    <property type="term" value="F:oxygen carrier activity"/>
    <property type="evidence" value="ECO:0007669"/>
    <property type="project" value="InterPro"/>
</dbReference>